<accession>G5SS98</accession>
<evidence type="ECO:0008006" key="3">
    <source>
        <dbReference type="Google" id="ProtNLM"/>
    </source>
</evidence>
<evidence type="ECO:0000313" key="1">
    <source>
        <dbReference type="EMBL" id="EHG99816.1"/>
    </source>
</evidence>
<dbReference type="HOGENOM" id="CLU_1114481_0_0_10"/>
<sequence length="242" mass="28472">MITNRISTNLYVAEDPRFGNYNKDIVYRLLQQVQIDFSNWIGNDVFHTSDCIISYKDECPTIYDNGQIGHKICLHVSGDDWWRWVYQFSHEYCHHLINGTMSGDISGMIWFEEAICDLSAIAHLKRLIVLCDVLRIDSLLSYKDYVILCLHANLGSAQKNCREYLRSNMATLEQPVYQREIYSNLSATILPFFEENNHLWKIILHFGDMRKWDSLEDLFSHLFYTSDDSYSVSLRKLYNLLL</sequence>
<organism evidence="1 2">
    <name type="scientific">Paraprevotella clara YIT 11840</name>
    <dbReference type="NCBI Taxonomy" id="762968"/>
    <lineage>
        <taxon>Bacteria</taxon>
        <taxon>Pseudomonadati</taxon>
        <taxon>Bacteroidota</taxon>
        <taxon>Bacteroidia</taxon>
        <taxon>Bacteroidales</taxon>
        <taxon>Prevotellaceae</taxon>
        <taxon>Paraprevotella</taxon>
    </lineage>
</organism>
<protein>
    <recommendedName>
        <fullName evidence="3">Peptidase MA-like domain-containing protein</fullName>
    </recommendedName>
</protein>
<proteinExistence type="predicted"/>
<gene>
    <name evidence="1" type="ORF">HMPREF9441_02248</name>
</gene>
<dbReference type="STRING" id="762968.HMPREF9441_02248"/>
<comment type="caution">
    <text evidence="1">The sequence shown here is derived from an EMBL/GenBank/DDBJ whole genome shotgun (WGS) entry which is preliminary data.</text>
</comment>
<dbReference type="EMBL" id="AFFY01000032">
    <property type="protein sequence ID" value="EHG99816.1"/>
    <property type="molecule type" value="Genomic_DNA"/>
</dbReference>
<dbReference type="AlphaFoldDB" id="G5SS98"/>
<dbReference type="Proteomes" id="UP000003598">
    <property type="component" value="Unassembled WGS sequence"/>
</dbReference>
<dbReference type="OrthoDB" id="200396at2"/>
<dbReference type="PATRIC" id="fig|762968.3.peg.2003"/>
<keyword evidence="2" id="KW-1185">Reference proteome</keyword>
<name>G5SS98_9BACT</name>
<reference evidence="1 2" key="1">
    <citation type="submission" date="2011-03" db="EMBL/GenBank/DDBJ databases">
        <authorList>
            <person name="Weinstock G."/>
            <person name="Sodergren E."/>
            <person name="Clifton S."/>
            <person name="Fulton L."/>
            <person name="Fulton B."/>
            <person name="Courtney L."/>
            <person name="Fronick C."/>
            <person name="Harrison M."/>
            <person name="Strong C."/>
            <person name="Farmer C."/>
            <person name="Delahaunty K."/>
            <person name="Markovic C."/>
            <person name="Hall O."/>
            <person name="Minx P."/>
            <person name="Tomlinson C."/>
            <person name="Mitreva M."/>
            <person name="Hou S."/>
            <person name="Chen J."/>
            <person name="Wollam A."/>
            <person name="Pepin K.H."/>
            <person name="Johnson M."/>
            <person name="Bhonagiri V."/>
            <person name="Zhang X."/>
            <person name="Suruliraj S."/>
            <person name="Warren W."/>
            <person name="Chinwalla A."/>
            <person name="Mardis E.R."/>
            <person name="Wilson R.K."/>
        </authorList>
    </citation>
    <scope>NUCLEOTIDE SEQUENCE [LARGE SCALE GENOMIC DNA]</scope>
    <source>
        <strain evidence="1 2">YIT 11840</strain>
    </source>
</reference>
<evidence type="ECO:0000313" key="2">
    <source>
        <dbReference type="Proteomes" id="UP000003598"/>
    </source>
</evidence>